<dbReference type="OrthoDB" id="2972734at2"/>
<evidence type="ECO:0000313" key="2">
    <source>
        <dbReference type="Proteomes" id="UP000247978"/>
    </source>
</evidence>
<proteinExistence type="predicted"/>
<dbReference type="RefSeq" id="WP_110394644.1">
    <property type="nucleotide sequence ID" value="NZ_JADIJL010000015.1"/>
</dbReference>
<comment type="caution">
    <text evidence="1">The sequence shown here is derived from an EMBL/GenBank/DDBJ whole genome shotgun (WGS) entry which is preliminary data.</text>
</comment>
<protein>
    <submittedName>
        <fullName evidence="1">Uncharacterized protein</fullName>
    </submittedName>
</protein>
<gene>
    <name evidence="1" type="ORF">DFR56_103331</name>
</gene>
<organism evidence="1 2">
    <name type="scientific">Pseudogracilibacillus auburnensis</name>
    <dbReference type="NCBI Taxonomy" id="1494959"/>
    <lineage>
        <taxon>Bacteria</taxon>
        <taxon>Bacillati</taxon>
        <taxon>Bacillota</taxon>
        <taxon>Bacilli</taxon>
        <taxon>Bacillales</taxon>
        <taxon>Bacillaceae</taxon>
        <taxon>Pseudogracilibacillus</taxon>
    </lineage>
</organism>
<name>A0A2V3W9C3_9BACI</name>
<dbReference type="EMBL" id="QJJQ01000003">
    <property type="protein sequence ID" value="PXW88825.1"/>
    <property type="molecule type" value="Genomic_DNA"/>
</dbReference>
<keyword evidence="2" id="KW-1185">Reference proteome</keyword>
<evidence type="ECO:0000313" key="1">
    <source>
        <dbReference type="EMBL" id="PXW88825.1"/>
    </source>
</evidence>
<dbReference type="AlphaFoldDB" id="A0A2V3W9C3"/>
<accession>A0A2V3W9C3</accession>
<reference evidence="1 2" key="1">
    <citation type="submission" date="2018-05" db="EMBL/GenBank/DDBJ databases">
        <title>Genomic Encyclopedia of Type Strains, Phase IV (KMG-IV): sequencing the most valuable type-strain genomes for metagenomic binning, comparative biology and taxonomic classification.</title>
        <authorList>
            <person name="Goeker M."/>
        </authorList>
    </citation>
    <scope>NUCLEOTIDE SEQUENCE [LARGE SCALE GENOMIC DNA]</scope>
    <source>
        <strain evidence="1 2">DSM 28556</strain>
    </source>
</reference>
<sequence length="64" mass="7681">MTPEERRASLIEYAKTMENEVMKPLYKTLLKSGWTLGQIDEMDIHFYLSLYSEEQTYIDQIKLF</sequence>
<dbReference type="Proteomes" id="UP000247978">
    <property type="component" value="Unassembled WGS sequence"/>
</dbReference>